<dbReference type="PANTHER" id="PTHR37484">
    <property type="entry name" value="ROD SHAPE-DETERMINING PROTEIN MRED"/>
    <property type="match status" value="1"/>
</dbReference>
<evidence type="ECO:0000313" key="10">
    <source>
        <dbReference type="Proteomes" id="UP000293912"/>
    </source>
</evidence>
<feature type="transmembrane region" description="Helical" evidence="8">
    <location>
        <begin position="112"/>
        <end position="133"/>
    </location>
</feature>
<keyword evidence="5" id="KW-0133">Cell shape</keyword>
<dbReference type="RefSeq" id="WP_066159924.1">
    <property type="nucleotide sequence ID" value="NZ_CP037867.1"/>
</dbReference>
<evidence type="ECO:0000256" key="1">
    <source>
        <dbReference type="ARBA" id="ARBA00004651"/>
    </source>
</evidence>
<protein>
    <submittedName>
        <fullName evidence="9">Rod shape-determining protein MreD</fullName>
    </submittedName>
</protein>
<dbReference type="Pfam" id="PF04093">
    <property type="entry name" value="MreD"/>
    <property type="match status" value="1"/>
</dbReference>
<dbReference type="InterPro" id="IPR026034">
    <property type="entry name" value="MreD_proteobac"/>
</dbReference>
<dbReference type="GO" id="GO:0008360">
    <property type="term" value="P:regulation of cell shape"/>
    <property type="evidence" value="ECO:0007669"/>
    <property type="project" value="UniProtKB-KW"/>
</dbReference>
<evidence type="ECO:0000256" key="4">
    <source>
        <dbReference type="ARBA" id="ARBA00022692"/>
    </source>
</evidence>
<evidence type="ECO:0000256" key="8">
    <source>
        <dbReference type="SAM" id="Phobius"/>
    </source>
</evidence>
<keyword evidence="10" id="KW-1185">Reference proteome</keyword>
<evidence type="ECO:0000256" key="2">
    <source>
        <dbReference type="ARBA" id="ARBA00007776"/>
    </source>
</evidence>
<keyword evidence="6 8" id="KW-1133">Transmembrane helix</keyword>
<name>A0A4P6WVS4_HYDPS</name>
<evidence type="ECO:0000256" key="6">
    <source>
        <dbReference type="ARBA" id="ARBA00022989"/>
    </source>
</evidence>
<comment type="similarity">
    <text evidence="2">Belongs to the MreD family.</text>
</comment>
<sequence>MIMRPGQQLLLPANPVFIWSSLIGALLINILMNMGLWGRAAWTPDLLVVALVFWSVHQPLRIGVGTAFFFGLVIDVHQGALLGQHALAYTVLGYFAVFMHRRLLWFDVPTQAVQVLPLFFAVHALEWLVRLIAGDGFPSWSHLLAPVIEAALWPVASVLLLAPQRRAPDPDDNRPL</sequence>
<comment type="subcellular location">
    <subcellularLocation>
        <location evidence="1">Cell membrane</location>
        <topology evidence="1">Multi-pass membrane protein</topology>
    </subcellularLocation>
</comment>
<keyword evidence="4 8" id="KW-0812">Transmembrane</keyword>
<evidence type="ECO:0000313" key="9">
    <source>
        <dbReference type="EMBL" id="QBM26345.1"/>
    </source>
</evidence>
<dbReference type="KEGG" id="hpse:HPF_01550"/>
<feature type="transmembrane region" description="Helical" evidence="8">
    <location>
        <begin position="16"/>
        <end position="34"/>
    </location>
</feature>
<dbReference type="PIRSF" id="PIRSF018472">
    <property type="entry name" value="MreD_proteobac"/>
    <property type="match status" value="1"/>
</dbReference>
<keyword evidence="3" id="KW-1003">Cell membrane</keyword>
<dbReference type="PANTHER" id="PTHR37484:SF1">
    <property type="entry name" value="ROD SHAPE-DETERMINING PROTEIN MRED"/>
    <property type="match status" value="1"/>
</dbReference>
<evidence type="ECO:0000256" key="5">
    <source>
        <dbReference type="ARBA" id="ARBA00022960"/>
    </source>
</evidence>
<dbReference type="EMBL" id="CP037867">
    <property type="protein sequence ID" value="QBM26345.1"/>
    <property type="molecule type" value="Genomic_DNA"/>
</dbReference>
<dbReference type="AlphaFoldDB" id="A0A4P6WVS4"/>
<dbReference type="GO" id="GO:0005886">
    <property type="term" value="C:plasma membrane"/>
    <property type="evidence" value="ECO:0007669"/>
    <property type="project" value="UniProtKB-SubCell"/>
</dbReference>
<feature type="transmembrane region" description="Helical" evidence="8">
    <location>
        <begin position="46"/>
        <end position="74"/>
    </location>
</feature>
<evidence type="ECO:0000256" key="3">
    <source>
        <dbReference type="ARBA" id="ARBA00022475"/>
    </source>
</evidence>
<organism evidence="9 10">
    <name type="scientific">Hydrogenophaga pseudoflava</name>
    <name type="common">Pseudomonas carboxydoflava</name>
    <dbReference type="NCBI Taxonomy" id="47421"/>
    <lineage>
        <taxon>Bacteria</taxon>
        <taxon>Pseudomonadati</taxon>
        <taxon>Pseudomonadota</taxon>
        <taxon>Betaproteobacteria</taxon>
        <taxon>Burkholderiales</taxon>
        <taxon>Comamonadaceae</taxon>
        <taxon>Hydrogenophaga</taxon>
    </lineage>
</organism>
<dbReference type="InterPro" id="IPR007227">
    <property type="entry name" value="Cell_shape_determining_MreD"/>
</dbReference>
<evidence type="ECO:0000256" key="7">
    <source>
        <dbReference type="ARBA" id="ARBA00023136"/>
    </source>
</evidence>
<proteinExistence type="inferred from homology"/>
<dbReference type="NCBIfam" id="TIGR03426">
    <property type="entry name" value="shape_MreD"/>
    <property type="match status" value="1"/>
</dbReference>
<feature type="transmembrane region" description="Helical" evidence="8">
    <location>
        <begin position="80"/>
        <end position="100"/>
    </location>
</feature>
<keyword evidence="7 8" id="KW-0472">Membrane</keyword>
<feature type="transmembrane region" description="Helical" evidence="8">
    <location>
        <begin position="139"/>
        <end position="162"/>
    </location>
</feature>
<accession>A0A4P6WVS4</accession>
<gene>
    <name evidence="9" type="ORF">HPF_01550</name>
</gene>
<dbReference type="Proteomes" id="UP000293912">
    <property type="component" value="Chromosome"/>
</dbReference>
<reference evidence="9 10" key="1">
    <citation type="submission" date="2019-03" db="EMBL/GenBank/DDBJ databases">
        <authorList>
            <person name="Sebastian G."/>
            <person name="Baumann P."/>
            <person name="Ruckert C."/>
            <person name="Kalinowski J."/>
            <person name="Nebel B."/>
            <person name="Takors R."/>
            <person name="Blombach B."/>
        </authorList>
    </citation>
    <scope>NUCLEOTIDE SEQUENCE [LARGE SCALE GENOMIC DNA]</scope>
    <source>
        <strain evidence="9 10">DSM 1084</strain>
    </source>
</reference>